<accession>A0A931N6K2</accession>
<dbReference type="PANTHER" id="PTHR43884:SF12">
    <property type="entry name" value="ISOVALERYL-COA DEHYDROGENASE, MITOCHONDRIAL-RELATED"/>
    <property type="match status" value="1"/>
</dbReference>
<dbReference type="PIRSF" id="PIRSF016578">
    <property type="entry name" value="HsaA"/>
    <property type="match status" value="1"/>
</dbReference>
<dbReference type="SUPFAM" id="SSF56645">
    <property type="entry name" value="Acyl-CoA dehydrogenase NM domain-like"/>
    <property type="match status" value="1"/>
</dbReference>
<dbReference type="AlphaFoldDB" id="A0A931N6K2"/>
<keyword evidence="11" id="KW-1185">Reference proteome</keyword>
<evidence type="ECO:0000256" key="1">
    <source>
        <dbReference type="ARBA" id="ARBA00001974"/>
    </source>
</evidence>
<dbReference type="InterPro" id="IPR037069">
    <property type="entry name" value="AcylCoA_DH/ox_N_sf"/>
</dbReference>
<comment type="similarity">
    <text evidence="2 6">Belongs to the acyl-CoA dehydrogenase family.</text>
</comment>
<keyword evidence="5 6" id="KW-0560">Oxidoreductase</keyword>
<evidence type="ECO:0000259" key="9">
    <source>
        <dbReference type="Pfam" id="PF02771"/>
    </source>
</evidence>
<proteinExistence type="inferred from homology"/>
<dbReference type="Pfam" id="PF00441">
    <property type="entry name" value="Acyl-CoA_dh_1"/>
    <property type="match status" value="1"/>
</dbReference>
<evidence type="ECO:0000313" key="11">
    <source>
        <dbReference type="Proteomes" id="UP000655751"/>
    </source>
</evidence>
<reference evidence="10" key="1">
    <citation type="submission" date="2020-11" db="EMBL/GenBank/DDBJ databases">
        <title>Nocardia NEAU-351.nov., a novel actinomycete isolated from the cow dung.</title>
        <authorList>
            <person name="Zhang X."/>
        </authorList>
    </citation>
    <scope>NUCLEOTIDE SEQUENCE</scope>
    <source>
        <strain evidence="10">NEAU-351</strain>
    </source>
</reference>
<keyword evidence="3 6" id="KW-0285">Flavoprotein</keyword>
<dbReference type="PANTHER" id="PTHR43884">
    <property type="entry name" value="ACYL-COA DEHYDROGENASE"/>
    <property type="match status" value="1"/>
</dbReference>
<protein>
    <submittedName>
        <fullName evidence="10">Acyl-CoA dehydrogenase family protein</fullName>
    </submittedName>
</protein>
<dbReference type="FunFam" id="1.20.140.10:FF:000001">
    <property type="entry name" value="Acyl-CoA dehydrogenase"/>
    <property type="match status" value="1"/>
</dbReference>
<dbReference type="InterPro" id="IPR036250">
    <property type="entry name" value="AcylCo_DH-like_C"/>
</dbReference>
<dbReference type="Proteomes" id="UP000655751">
    <property type="component" value="Unassembled WGS sequence"/>
</dbReference>
<evidence type="ECO:0000259" key="7">
    <source>
        <dbReference type="Pfam" id="PF00441"/>
    </source>
</evidence>
<sequence>MPKLCATAGLTETQRDILAAVRTFVDEQILPVATELEHADEYPTEIVEQMKKLGIFGLTIPEEFGGLGESLLTYALAVEEISRGWMSVSGIINTHFIVAYLLSQHGTEEQKRNYLPRMATGEVRGAFSMSEPALGSDVSAIKTSATPREDGGYSITGQKMWVTNGGSANLVALLVRTPEGHDKPHRNLTTFLVEKESGFGQTAQGVTVPGKIEKMGYKGVDTTELLFDDHRIDAGQILGGTPGRGFYQMMDGVEVGRVNVAARAVGVATRAFELGISYAQQRRTFGKKIADHQAILFRLAEMGTKVEAAHQMVVRAARVKDAGSRNDLEAGMAKYLASEYCRDVVEESFRIHGGYGFAKEFEIERLYREAPMLLIGEGTADIQRMIIGRRLLEDYALPG</sequence>
<dbReference type="InterPro" id="IPR013786">
    <property type="entry name" value="AcylCoA_DH/ox_N"/>
</dbReference>
<evidence type="ECO:0000256" key="3">
    <source>
        <dbReference type="ARBA" id="ARBA00022630"/>
    </source>
</evidence>
<dbReference type="GO" id="GO:0003995">
    <property type="term" value="F:acyl-CoA dehydrogenase activity"/>
    <property type="evidence" value="ECO:0007669"/>
    <property type="project" value="TreeGrafter"/>
</dbReference>
<dbReference type="EMBL" id="JADMLG010000012">
    <property type="protein sequence ID" value="MBH0779768.1"/>
    <property type="molecule type" value="Genomic_DNA"/>
</dbReference>
<feature type="domain" description="Acyl-CoA dehydrogenase/oxidase C-terminal" evidence="7">
    <location>
        <begin position="243"/>
        <end position="392"/>
    </location>
</feature>
<dbReference type="FunFam" id="1.10.540.10:FF:000008">
    <property type="entry name" value="Acyl-CoA dehydrogenase"/>
    <property type="match status" value="1"/>
</dbReference>
<dbReference type="SUPFAM" id="SSF47203">
    <property type="entry name" value="Acyl-CoA dehydrogenase C-terminal domain-like"/>
    <property type="match status" value="1"/>
</dbReference>
<comment type="caution">
    <text evidence="10">The sequence shown here is derived from an EMBL/GenBank/DDBJ whole genome shotgun (WGS) entry which is preliminary data.</text>
</comment>
<dbReference type="InterPro" id="IPR046373">
    <property type="entry name" value="Acyl-CoA_Oxase/DH_mid-dom_sf"/>
</dbReference>
<evidence type="ECO:0000256" key="6">
    <source>
        <dbReference type="RuleBase" id="RU362125"/>
    </source>
</evidence>
<dbReference type="InterPro" id="IPR006091">
    <property type="entry name" value="Acyl-CoA_Oxase/DH_mid-dom"/>
</dbReference>
<dbReference type="Gene3D" id="1.20.140.10">
    <property type="entry name" value="Butyryl-CoA Dehydrogenase, subunit A, domain 3"/>
    <property type="match status" value="1"/>
</dbReference>
<dbReference type="Pfam" id="PF02771">
    <property type="entry name" value="Acyl-CoA_dh_N"/>
    <property type="match status" value="1"/>
</dbReference>
<name>A0A931N6K2_9NOCA</name>
<dbReference type="Gene3D" id="2.40.110.10">
    <property type="entry name" value="Butyryl-CoA Dehydrogenase, subunit A, domain 2"/>
    <property type="match status" value="1"/>
</dbReference>
<gene>
    <name evidence="10" type="ORF">IT779_26195</name>
</gene>
<dbReference type="InterPro" id="IPR009075">
    <property type="entry name" value="AcylCo_DH/oxidase_C"/>
</dbReference>
<comment type="cofactor">
    <cofactor evidence="1 6">
        <name>FAD</name>
        <dbReference type="ChEBI" id="CHEBI:57692"/>
    </cofactor>
</comment>
<feature type="domain" description="Acyl-CoA dehydrogenase/oxidase N-terminal" evidence="9">
    <location>
        <begin position="11"/>
        <end position="122"/>
    </location>
</feature>
<dbReference type="GO" id="GO:0050660">
    <property type="term" value="F:flavin adenine dinucleotide binding"/>
    <property type="evidence" value="ECO:0007669"/>
    <property type="project" value="InterPro"/>
</dbReference>
<evidence type="ECO:0000256" key="2">
    <source>
        <dbReference type="ARBA" id="ARBA00009347"/>
    </source>
</evidence>
<feature type="domain" description="Acyl-CoA oxidase/dehydrogenase middle" evidence="8">
    <location>
        <begin position="126"/>
        <end position="229"/>
    </location>
</feature>
<evidence type="ECO:0000259" key="8">
    <source>
        <dbReference type="Pfam" id="PF02770"/>
    </source>
</evidence>
<keyword evidence="4 6" id="KW-0274">FAD</keyword>
<evidence type="ECO:0000256" key="5">
    <source>
        <dbReference type="ARBA" id="ARBA00023002"/>
    </source>
</evidence>
<evidence type="ECO:0000256" key="4">
    <source>
        <dbReference type="ARBA" id="ARBA00022827"/>
    </source>
</evidence>
<dbReference type="Pfam" id="PF02770">
    <property type="entry name" value="Acyl-CoA_dh_M"/>
    <property type="match status" value="1"/>
</dbReference>
<dbReference type="InterPro" id="IPR009100">
    <property type="entry name" value="AcylCoA_DH/oxidase_NM_dom_sf"/>
</dbReference>
<evidence type="ECO:0000313" key="10">
    <source>
        <dbReference type="EMBL" id="MBH0779768.1"/>
    </source>
</evidence>
<organism evidence="10 11">
    <name type="scientific">Nocardia bovistercoris</name>
    <dbReference type="NCBI Taxonomy" id="2785916"/>
    <lineage>
        <taxon>Bacteria</taxon>
        <taxon>Bacillati</taxon>
        <taxon>Actinomycetota</taxon>
        <taxon>Actinomycetes</taxon>
        <taxon>Mycobacteriales</taxon>
        <taxon>Nocardiaceae</taxon>
        <taxon>Nocardia</taxon>
    </lineage>
</organism>
<dbReference type="RefSeq" id="WP_196152082.1">
    <property type="nucleotide sequence ID" value="NZ_JADMLG010000012.1"/>
</dbReference>
<dbReference type="Gene3D" id="1.10.540.10">
    <property type="entry name" value="Acyl-CoA dehydrogenase/oxidase, N-terminal domain"/>
    <property type="match status" value="1"/>
</dbReference>